<dbReference type="GO" id="GO:0005524">
    <property type="term" value="F:ATP binding"/>
    <property type="evidence" value="ECO:0007669"/>
    <property type="project" value="UniProtKB-KW"/>
</dbReference>
<dbReference type="FunFam" id="3.40.1190.10:FF:000011">
    <property type="entry name" value="Folylpolyglutamate synthase/dihydrofolate synthase"/>
    <property type="match status" value="1"/>
</dbReference>
<dbReference type="NCBIfam" id="TIGR01499">
    <property type="entry name" value="folC"/>
    <property type="match status" value="1"/>
</dbReference>
<dbReference type="GO" id="GO:0005737">
    <property type="term" value="C:cytoplasm"/>
    <property type="evidence" value="ECO:0007669"/>
    <property type="project" value="TreeGrafter"/>
</dbReference>
<dbReference type="PROSITE" id="PS01012">
    <property type="entry name" value="FOLYLPOLYGLU_SYNT_2"/>
    <property type="match status" value="1"/>
</dbReference>
<dbReference type="GO" id="GO:0004326">
    <property type="term" value="F:tetrahydrofolylpolyglutamate synthase activity"/>
    <property type="evidence" value="ECO:0007669"/>
    <property type="project" value="UniProtKB-EC"/>
</dbReference>
<dbReference type="Pfam" id="PF02875">
    <property type="entry name" value="Mur_ligase_C"/>
    <property type="match status" value="1"/>
</dbReference>
<keyword evidence="4 11" id="KW-0436">Ligase</keyword>
<accession>A0A9D1ACT9</accession>
<evidence type="ECO:0000256" key="3">
    <source>
        <dbReference type="ARBA" id="ARBA00013025"/>
    </source>
</evidence>
<evidence type="ECO:0000256" key="9">
    <source>
        <dbReference type="ARBA" id="ARBA00030592"/>
    </source>
</evidence>
<evidence type="ECO:0000313" key="15">
    <source>
        <dbReference type="Proteomes" id="UP000886757"/>
    </source>
</evidence>
<evidence type="ECO:0000259" key="13">
    <source>
        <dbReference type="Pfam" id="PF08245"/>
    </source>
</evidence>
<evidence type="ECO:0000259" key="12">
    <source>
        <dbReference type="Pfam" id="PF02875"/>
    </source>
</evidence>
<comment type="cofactor">
    <cofactor evidence="1">
        <name>Mg(2+)</name>
        <dbReference type="ChEBI" id="CHEBI:18420"/>
    </cofactor>
</comment>
<dbReference type="InterPro" id="IPR001645">
    <property type="entry name" value="Folylpolyglutamate_synth"/>
</dbReference>
<gene>
    <name evidence="14" type="ORF">IAB31_09680</name>
</gene>
<keyword evidence="6 11" id="KW-0547">Nucleotide-binding</keyword>
<evidence type="ECO:0000256" key="10">
    <source>
        <dbReference type="ARBA" id="ARBA00047493"/>
    </source>
</evidence>
<evidence type="ECO:0000256" key="7">
    <source>
        <dbReference type="ARBA" id="ARBA00022840"/>
    </source>
</evidence>
<dbReference type="InterPro" id="IPR018109">
    <property type="entry name" value="Folylpolyglutamate_synth_CS"/>
</dbReference>
<keyword evidence="5" id="KW-0479">Metal-binding</keyword>
<dbReference type="PROSITE" id="PS01011">
    <property type="entry name" value="FOLYLPOLYGLU_SYNT_1"/>
    <property type="match status" value="1"/>
</dbReference>
<dbReference type="Proteomes" id="UP000886757">
    <property type="component" value="Unassembled WGS sequence"/>
</dbReference>
<dbReference type="GO" id="GO:0008841">
    <property type="term" value="F:dihydrofolate synthase activity"/>
    <property type="evidence" value="ECO:0007669"/>
    <property type="project" value="TreeGrafter"/>
</dbReference>
<dbReference type="InterPro" id="IPR004101">
    <property type="entry name" value="Mur_ligase_C"/>
</dbReference>
<dbReference type="GO" id="GO:0046872">
    <property type="term" value="F:metal ion binding"/>
    <property type="evidence" value="ECO:0007669"/>
    <property type="project" value="UniProtKB-KW"/>
</dbReference>
<dbReference type="PIRSF" id="PIRSF001563">
    <property type="entry name" value="Folylpolyglu_synth"/>
    <property type="match status" value="1"/>
</dbReference>
<keyword evidence="7 11" id="KW-0067">ATP-binding</keyword>
<protein>
    <recommendedName>
        <fullName evidence="3">tetrahydrofolate synthase</fullName>
        <ecNumber evidence="3">6.3.2.17</ecNumber>
    </recommendedName>
    <alternativeName>
        <fullName evidence="9">Tetrahydrofolylpolyglutamate synthase</fullName>
    </alternativeName>
</protein>
<evidence type="ECO:0000256" key="4">
    <source>
        <dbReference type="ARBA" id="ARBA00022598"/>
    </source>
</evidence>
<evidence type="ECO:0000256" key="5">
    <source>
        <dbReference type="ARBA" id="ARBA00022723"/>
    </source>
</evidence>
<reference evidence="14" key="1">
    <citation type="submission" date="2020-10" db="EMBL/GenBank/DDBJ databases">
        <authorList>
            <person name="Gilroy R."/>
        </authorList>
    </citation>
    <scope>NUCLEOTIDE SEQUENCE</scope>
    <source>
        <strain evidence="14">ChiSjej4B22-8148</strain>
    </source>
</reference>
<comment type="catalytic activity">
    <reaction evidence="10">
        <text>(6S)-5,6,7,8-tetrahydrofolyl-(gamma-L-Glu)(n) + L-glutamate + ATP = (6S)-5,6,7,8-tetrahydrofolyl-(gamma-L-Glu)(n+1) + ADP + phosphate + H(+)</text>
        <dbReference type="Rhea" id="RHEA:10580"/>
        <dbReference type="Rhea" id="RHEA-COMP:14738"/>
        <dbReference type="Rhea" id="RHEA-COMP:14740"/>
        <dbReference type="ChEBI" id="CHEBI:15378"/>
        <dbReference type="ChEBI" id="CHEBI:29985"/>
        <dbReference type="ChEBI" id="CHEBI:30616"/>
        <dbReference type="ChEBI" id="CHEBI:43474"/>
        <dbReference type="ChEBI" id="CHEBI:141005"/>
        <dbReference type="ChEBI" id="CHEBI:456216"/>
        <dbReference type="EC" id="6.3.2.17"/>
    </reaction>
</comment>
<dbReference type="EMBL" id="DVGK01000111">
    <property type="protein sequence ID" value="HIR14178.1"/>
    <property type="molecule type" value="Genomic_DNA"/>
</dbReference>
<proteinExistence type="inferred from homology"/>
<evidence type="ECO:0000313" key="14">
    <source>
        <dbReference type="EMBL" id="HIR14178.1"/>
    </source>
</evidence>
<dbReference type="SUPFAM" id="SSF53623">
    <property type="entry name" value="MurD-like peptide ligases, catalytic domain"/>
    <property type="match status" value="1"/>
</dbReference>
<dbReference type="AlphaFoldDB" id="A0A9D1ACT9"/>
<keyword evidence="8" id="KW-0460">Magnesium</keyword>
<dbReference type="Pfam" id="PF08245">
    <property type="entry name" value="Mur_ligase_M"/>
    <property type="match status" value="1"/>
</dbReference>
<dbReference type="PANTHER" id="PTHR11136">
    <property type="entry name" value="FOLYLPOLYGLUTAMATE SYNTHASE-RELATED"/>
    <property type="match status" value="1"/>
</dbReference>
<dbReference type="SUPFAM" id="SSF53244">
    <property type="entry name" value="MurD-like peptide ligases, peptide-binding domain"/>
    <property type="match status" value="1"/>
</dbReference>
<dbReference type="InterPro" id="IPR013221">
    <property type="entry name" value="Mur_ligase_cen"/>
</dbReference>
<dbReference type="EC" id="6.3.2.17" evidence="3"/>
<dbReference type="PANTHER" id="PTHR11136:SF0">
    <property type="entry name" value="DIHYDROFOLATE SYNTHETASE-RELATED"/>
    <property type="match status" value="1"/>
</dbReference>
<dbReference type="Gene3D" id="3.90.190.20">
    <property type="entry name" value="Mur ligase, C-terminal domain"/>
    <property type="match status" value="1"/>
</dbReference>
<evidence type="ECO:0000256" key="11">
    <source>
        <dbReference type="PIRNR" id="PIRNR001563"/>
    </source>
</evidence>
<organism evidence="14 15">
    <name type="scientific">Candidatus Choladousia intestinavium</name>
    <dbReference type="NCBI Taxonomy" id="2840727"/>
    <lineage>
        <taxon>Bacteria</taxon>
        <taxon>Bacillati</taxon>
        <taxon>Bacillota</taxon>
        <taxon>Clostridia</taxon>
        <taxon>Lachnospirales</taxon>
        <taxon>Lachnospiraceae</taxon>
        <taxon>Lachnospiraceae incertae sedis</taxon>
        <taxon>Candidatus Choladousia</taxon>
    </lineage>
</organism>
<evidence type="ECO:0000256" key="1">
    <source>
        <dbReference type="ARBA" id="ARBA00001946"/>
    </source>
</evidence>
<sequence>MDYGQARSYIEKLSRRGSVPGLDAVRELLGRLGNPQDDLKFIHIAGTNGKGSVLSYLSGVLTEAGWKTGRYISPTLFSYRERIQVDGEFISREDFAVLTQMAAEAAEEMEAEGIGHPTAFEVETAVSFLYFKEKQCDFVVLETGMGGRLDATNIIKTPVLSVIASISMDHIQFLGKSLGEIAWHKAGIIKEKVPAVSAFQEAEAAAVLKQEAREKRSSLSFVDPEKISQISYGLRTQSFTYKEFEHMEISLAGKYQISNAALALEAVRALRGLGYKVEEEALRRGLKGARWRGRFEVLTERPWVVLDGAHNPDAAVKLIDSVGEYFKERKKYYIFGVFSDKEYDKIIDITAKDACRIFTVETPDNPRALPAGELAGAVKRVNPRVEAAESIPDAVRKCFSLAGCEDVILIFGSLSFLGEARKAVESISRR</sequence>
<name>A0A9D1ACT9_9FIRM</name>
<reference evidence="14" key="2">
    <citation type="journal article" date="2021" name="PeerJ">
        <title>Extensive microbial diversity within the chicken gut microbiome revealed by metagenomics and culture.</title>
        <authorList>
            <person name="Gilroy R."/>
            <person name="Ravi A."/>
            <person name="Getino M."/>
            <person name="Pursley I."/>
            <person name="Horton D.L."/>
            <person name="Alikhan N.F."/>
            <person name="Baker D."/>
            <person name="Gharbi K."/>
            <person name="Hall N."/>
            <person name="Watson M."/>
            <person name="Adriaenssens E.M."/>
            <person name="Foster-Nyarko E."/>
            <person name="Jarju S."/>
            <person name="Secka A."/>
            <person name="Antonio M."/>
            <person name="Oren A."/>
            <person name="Chaudhuri R.R."/>
            <person name="La Ragione R."/>
            <person name="Hildebrand F."/>
            <person name="Pallen M.J."/>
        </authorList>
    </citation>
    <scope>NUCLEOTIDE SEQUENCE</scope>
    <source>
        <strain evidence="14">ChiSjej4B22-8148</strain>
    </source>
</reference>
<dbReference type="Gene3D" id="3.40.1190.10">
    <property type="entry name" value="Mur-like, catalytic domain"/>
    <property type="match status" value="1"/>
</dbReference>
<evidence type="ECO:0000256" key="6">
    <source>
        <dbReference type="ARBA" id="ARBA00022741"/>
    </source>
</evidence>
<feature type="domain" description="Mur ligase central" evidence="13">
    <location>
        <begin position="44"/>
        <end position="266"/>
    </location>
</feature>
<evidence type="ECO:0000256" key="8">
    <source>
        <dbReference type="ARBA" id="ARBA00022842"/>
    </source>
</evidence>
<evidence type="ECO:0000256" key="2">
    <source>
        <dbReference type="ARBA" id="ARBA00008276"/>
    </source>
</evidence>
<feature type="domain" description="Mur ligase C-terminal" evidence="12">
    <location>
        <begin position="293"/>
        <end position="413"/>
    </location>
</feature>
<dbReference type="InterPro" id="IPR036615">
    <property type="entry name" value="Mur_ligase_C_dom_sf"/>
</dbReference>
<comment type="caution">
    <text evidence="14">The sequence shown here is derived from an EMBL/GenBank/DDBJ whole genome shotgun (WGS) entry which is preliminary data.</text>
</comment>
<dbReference type="InterPro" id="IPR036565">
    <property type="entry name" value="Mur-like_cat_sf"/>
</dbReference>
<comment type="similarity">
    <text evidence="2 11">Belongs to the folylpolyglutamate synthase family.</text>
</comment>